<gene>
    <name evidence="2" type="ORF">ColLi_05681</name>
</gene>
<dbReference type="Proteomes" id="UP001055172">
    <property type="component" value="Unassembled WGS sequence"/>
</dbReference>
<dbReference type="AlphaFoldDB" id="A0AA37LSY6"/>
<accession>A0AA37LSY6</accession>
<feature type="region of interest" description="Disordered" evidence="1">
    <location>
        <begin position="1"/>
        <end position="94"/>
    </location>
</feature>
<name>A0AA37LSY6_9PEZI</name>
<sequence length="168" mass="18400">MPGIYDHLLEDDNGMDANSYEDAVPSSRHNGSATTIRQDAAKVRNMRLYKESSGSENEEDNGTRTHDGDRSWSDAELSDAESDSDDVALDDGISLRSLECGEEEEEHEAEVLDDDTDVLTGGKSHARIYKENLAAEKDAGVVHNEEGGLTTASSRPNPMLRMEETTQP</sequence>
<feature type="region of interest" description="Disordered" evidence="1">
    <location>
        <begin position="139"/>
        <end position="168"/>
    </location>
</feature>
<comment type="caution">
    <text evidence="2">The sequence shown here is derived from an EMBL/GenBank/DDBJ whole genome shotgun (WGS) entry which is preliminary data.</text>
</comment>
<evidence type="ECO:0000313" key="2">
    <source>
        <dbReference type="EMBL" id="GJC82843.1"/>
    </source>
</evidence>
<proteinExistence type="predicted"/>
<evidence type="ECO:0000256" key="1">
    <source>
        <dbReference type="SAM" id="MobiDB-lite"/>
    </source>
</evidence>
<organism evidence="2 3">
    <name type="scientific">Colletotrichum liriopes</name>
    <dbReference type="NCBI Taxonomy" id="708192"/>
    <lineage>
        <taxon>Eukaryota</taxon>
        <taxon>Fungi</taxon>
        <taxon>Dikarya</taxon>
        <taxon>Ascomycota</taxon>
        <taxon>Pezizomycotina</taxon>
        <taxon>Sordariomycetes</taxon>
        <taxon>Hypocreomycetidae</taxon>
        <taxon>Glomerellales</taxon>
        <taxon>Glomerellaceae</taxon>
        <taxon>Colletotrichum</taxon>
        <taxon>Colletotrichum spaethianum species complex</taxon>
    </lineage>
</organism>
<keyword evidence="3" id="KW-1185">Reference proteome</keyword>
<evidence type="ECO:0000313" key="3">
    <source>
        <dbReference type="Proteomes" id="UP001055172"/>
    </source>
</evidence>
<feature type="compositionally biased region" description="Polar residues" evidence="1">
    <location>
        <begin position="27"/>
        <end position="37"/>
    </location>
</feature>
<dbReference type="EMBL" id="BPPX01000010">
    <property type="protein sequence ID" value="GJC82843.1"/>
    <property type="molecule type" value="Genomic_DNA"/>
</dbReference>
<protein>
    <submittedName>
        <fullName evidence="2">Uncharacterized protein</fullName>
    </submittedName>
</protein>
<feature type="compositionally biased region" description="Acidic residues" evidence="1">
    <location>
        <begin position="76"/>
        <end position="89"/>
    </location>
</feature>
<reference evidence="2 3" key="1">
    <citation type="submission" date="2021-07" db="EMBL/GenBank/DDBJ databases">
        <title>Genome data of Colletotrichum spaethianum.</title>
        <authorList>
            <person name="Utami Y.D."/>
            <person name="Hiruma K."/>
        </authorList>
    </citation>
    <scope>NUCLEOTIDE SEQUENCE [LARGE SCALE GENOMIC DNA]</scope>
    <source>
        <strain evidence="2 3">MAFF 242679</strain>
    </source>
</reference>
<feature type="compositionally biased region" description="Basic and acidic residues" evidence="1">
    <location>
        <begin position="61"/>
        <end position="73"/>
    </location>
</feature>